<dbReference type="InterPro" id="IPR001360">
    <property type="entry name" value="Glyco_hydro_1"/>
</dbReference>
<reference evidence="5" key="1">
    <citation type="submission" date="2023-01" db="EMBL/GenBank/DDBJ databases">
        <title>Human gut microbiome strain richness.</title>
        <authorList>
            <person name="Chen-Liaw A."/>
        </authorList>
    </citation>
    <scope>NUCLEOTIDE SEQUENCE</scope>
    <source>
        <strain evidence="5">D8_m1001271B151109d0_201107</strain>
    </source>
</reference>
<organism evidence="5 6">
    <name type="scientific">Faecalicoccus pleomorphus</name>
    <dbReference type="NCBI Taxonomy" id="1323"/>
    <lineage>
        <taxon>Bacteria</taxon>
        <taxon>Bacillati</taxon>
        <taxon>Bacillota</taxon>
        <taxon>Erysipelotrichia</taxon>
        <taxon>Erysipelotrichales</taxon>
        <taxon>Erysipelotrichaceae</taxon>
        <taxon>Faecalicoccus</taxon>
    </lineage>
</organism>
<evidence type="ECO:0000256" key="2">
    <source>
        <dbReference type="ARBA" id="ARBA00022801"/>
    </source>
</evidence>
<comment type="similarity">
    <text evidence="1 4">Belongs to the glycosyl hydrolase 1 family.</text>
</comment>
<accession>A0AAW6CRX5</accession>
<dbReference type="PANTHER" id="PTHR10353">
    <property type="entry name" value="GLYCOSYL HYDROLASE"/>
    <property type="match status" value="1"/>
</dbReference>
<dbReference type="GO" id="GO:0005829">
    <property type="term" value="C:cytosol"/>
    <property type="evidence" value="ECO:0007669"/>
    <property type="project" value="TreeGrafter"/>
</dbReference>
<protein>
    <submittedName>
        <fullName evidence="5">Glycoside hydrolase family 1 protein</fullName>
    </submittedName>
</protein>
<sequence length="488" mass="56663">MESLEELYTIQDSFSNDFLWGVAFSAKQTEGSFDRGITVADLQDYNPKDATKVKGDLSETEILNRLENPSNYYFPKEKGIDFYHRYKEDLELIAKLGVKCLRFSISWARIFPNDDEIPSQIGLDFYDSILQILNDKGITPIITLYHDDMPVRLALEYNGFLSKDINESFIRYAQLILTRYKDKVNHWIIFNQINLTRVGLSSLGIVKDKVTDLEAAKWQAVHNKMVTAAKIVSLGREISKDFRFGSMLADFIVNPETCEPKDIVFATEKNQMTMFLYADVQFFGEYPGYALRYFKENNICIQSDKNELKVLKENTMDFLAISYYNSNVVSAKENSMKIGDSKINPYLEANPWGWTINPRGLYDSFIRYWDRYHKPLMIAENGFGAIETKENDMIDDQYRIQYLNDHLYAIKKAIRQGVNVFAYCLWSPFDIVSSGTSEMKKRYGLIFVDQDDFGKGSGNRFPKKSYYWYQNVIQTNGDSLESFEDDFK</sequence>
<evidence type="ECO:0000256" key="4">
    <source>
        <dbReference type="RuleBase" id="RU003690"/>
    </source>
</evidence>
<keyword evidence="2 5" id="KW-0378">Hydrolase</keyword>
<evidence type="ECO:0000313" key="6">
    <source>
        <dbReference type="Proteomes" id="UP001212981"/>
    </source>
</evidence>
<dbReference type="Pfam" id="PF00232">
    <property type="entry name" value="Glyco_hydro_1"/>
    <property type="match status" value="1"/>
</dbReference>
<dbReference type="PANTHER" id="PTHR10353:SF122">
    <property type="entry name" value="6-PHOSPHO-BETA-GLUCOSIDASE ASCB-RELATED"/>
    <property type="match status" value="1"/>
</dbReference>
<name>A0AAW6CRX5_9FIRM</name>
<dbReference type="GO" id="GO:0016052">
    <property type="term" value="P:carbohydrate catabolic process"/>
    <property type="evidence" value="ECO:0007669"/>
    <property type="project" value="TreeGrafter"/>
</dbReference>
<dbReference type="SUPFAM" id="SSF51445">
    <property type="entry name" value="(Trans)glycosidases"/>
    <property type="match status" value="1"/>
</dbReference>
<keyword evidence="3" id="KW-0326">Glycosidase</keyword>
<dbReference type="Proteomes" id="UP001212981">
    <property type="component" value="Unassembled WGS sequence"/>
</dbReference>
<dbReference type="AlphaFoldDB" id="A0AAW6CRX5"/>
<evidence type="ECO:0000313" key="5">
    <source>
        <dbReference type="EMBL" id="MDB7982343.1"/>
    </source>
</evidence>
<evidence type="ECO:0000256" key="1">
    <source>
        <dbReference type="ARBA" id="ARBA00010838"/>
    </source>
</evidence>
<dbReference type="GO" id="GO:0008422">
    <property type="term" value="F:beta-glucosidase activity"/>
    <property type="evidence" value="ECO:0007669"/>
    <property type="project" value="TreeGrafter"/>
</dbReference>
<dbReference type="PRINTS" id="PR00131">
    <property type="entry name" value="GLHYDRLASE1"/>
</dbReference>
<dbReference type="Gene3D" id="3.20.20.80">
    <property type="entry name" value="Glycosidases"/>
    <property type="match status" value="1"/>
</dbReference>
<evidence type="ECO:0000256" key="3">
    <source>
        <dbReference type="ARBA" id="ARBA00023295"/>
    </source>
</evidence>
<proteinExistence type="inferred from homology"/>
<dbReference type="InterPro" id="IPR017853">
    <property type="entry name" value="GH"/>
</dbReference>
<dbReference type="RefSeq" id="WP_272001952.1">
    <property type="nucleotide sequence ID" value="NZ_JAQLXO010000007.1"/>
</dbReference>
<dbReference type="EMBL" id="JAQLXO010000007">
    <property type="protein sequence ID" value="MDB7982343.1"/>
    <property type="molecule type" value="Genomic_DNA"/>
</dbReference>
<gene>
    <name evidence="5" type="ORF">PND82_05875</name>
</gene>
<dbReference type="FunFam" id="3.20.20.80:FF:000004">
    <property type="entry name" value="Beta-glucosidase 6-phospho-beta-glucosidase"/>
    <property type="match status" value="1"/>
</dbReference>
<comment type="caution">
    <text evidence="5">The sequence shown here is derived from an EMBL/GenBank/DDBJ whole genome shotgun (WGS) entry which is preliminary data.</text>
</comment>